<accession>A0A0U1NH18</accession>
<dbReference type="PANTHER" id="PTHR46565:SF20">
    <property type="entry name" value="COLD SHOCK DOMAIN-CONTAINING PROTEIN 4"/>
    <property type="match status" value="1"/>
</dbReference>
<keyword evidence="3" id="KW-1185">Reference proteome</keyword>
<evidence type="ECO:0000313" key="3">
    <source>
        <dbReference type="Proteomes" id="UP000048949"/>
    </source>
</evidence>
<dbReference type="PRINTS" id="PR00050">
    <property type="entry name" value="COLDSHOCK"/>
</dbReference>
<dbReference type="EMBL" id="CVQV01000002">
    <property type="protein sequence ID" value="CRK74037.1"/>
    <property type="molecule type" value="Genomic_DNA"/>
</dbReference>
<dbReference type="AlphaFoldDB" id="A0A0U1NH18"/>
<dbReference type="GO" id="GO:0003676">
    <property type="term" value="F:nucleic acid binding"/>
    <property type="evidence" value="ECO:0007669"/>
    <property type="project" value="InterPro"/>
</dbReference>
<dbReference type="InterPro" id="IPR011129">
    <property type="entry name" value="CSD"/>
</dbReference>
<feature type="domain" description="CSD" evidence="1">
    <location>
        <begin position="122"/>
        <end position="187"/>
    </location>
</feature>
<dbReference type="InterPro" id="IPR002059">
    <property type="entry name" value="CSP_DNA-bd"/>
</dbReference>
<dbReference type="Pfam" id="PF00313">
    <property type="entry name" value="CSD"/>
    <property type="match status" value="2"/>
</dbReference>
<evidence type="ECO:0000259" key="1">
    <source>
        <dbReference type="PROSITE" id="PS51857"/>
    </source>
</evidence>
<dbReference type="PROSITE" id="PS51857">
    <property type="entry name" value="CSD_2"/>
    <property type="match status" value="2"/>
</dbReference>
<dbReference type="PANTHER" id="PTHR46565">
    <property type="entry name" value="COLD SHOCK DOMAIN PROTEIN 2"/>
    <property type="match status" value="1"/>
</dbReference>
<evidence type="ECO:0000313" key="2">
    <source>
        <dbReference type="EMBL" id="CRK74037.1"/>
    </source>
</evidence>
<reference evidence="2 3" key="1">
    <citation type="submission" date="2015-04" db="EMBL/GenBank/DDBJ databases">
        <authorList>
            <person name="Syromyatnikov M.Y."/>
            <person name="Popov V.N."/>
        </authorList>
    </citation>
    <scope>NUCLEOTIDE SEQUENCE [LARGE SCALE GENOMIC DNA]</scope>
    <source>
        <strain evidence="2 3">CECT 5292</strain>
    </source>
</reference>
<feature type="domain" description="CSD" evidence="1">
    <location>
        <begin position="29"/>
        <end position="94"/>
    </location>
</feature>
<dbReference type="STRING" id="282199.GCA_001049735_00060"/>
<proteinExistence type="predicted"/>
<dbReference type="SMART" id="SM00357">
    <property type="entry name" value="CSP"/>
    <property type="match status" value="2"/>
</dbReference>
<gene>
    <name evidence="2" type="primary">cspV_1</name>
    <name evidence="2" type="ORF">NIG5292_00060</name>
</gene>
<sequence>MERPQSGMVMCKMQEQQNIEKVDVEEEEIVFGVVKWFDPVKGFGFVVADDGGPDILLHANVLRNFGQGSIAEGTEIEIAIQHTDRGVQAVEVLEITPPEDDGTSTLGEFVHVSPEELQKIELEPSRVKWFDKTKGFGFANVFGFDEDIFVHVEVLRRSGLADLQSGEAVGIRVIDGERGKMAAQVCTWDFAVERQ</sequence>
<dbReference type="GO" id="GO:0005829">
    <property type="term" value="C:cytosol"/>
    <property type="evidence" value="ECO:0007669"/>
    <property type="project" value="UniProtKB-ARBA"/>
</dbReference>
<dbReference type="CDD" id="cd04458">
    <property type="entry name" value="CSP_CDS"/>
    <property type="match status" value="2"/>
</dbReference>
<protein>
    <submittedName>
        <fullName evidence="2">Cold shock protein CspV</fullName>
    </submittedName>
</protein>
<dbReference type="Gene3D" id="2.40.50.140">
    <property type="entry name" value="Nucleic acid-binding proteins"/>
    <property type="match status" value="2"/>
</dbReference>
<name>A0A0U1NH18_9RHOB</name>
<dbReference type="Proteomes" id="UP000048949">
    <property type="component" value="Unassembled WGS sequence"/>
</dbReference>
<organism evidence="2 3">
    <name type="scientific">Nereida ignava</name>
    <dbReference type="NCBI Taxonomy" id="282199"/>
    <lineage>
        <taxon>Bacteria</taxon>
        <taxon>Pseudomonadati</taxon>
        <taxon>Pseudomonadota</taxon>
        <taxon>Alphaproteobacteria</taxon>
        <taxon>Rhodobacterales</taxon>
        <taxon>Roseobacteraceae</taxon>
        <taxon>Nereida</taxon>
    </lineage>
</organism>
<dbReference type="SUPFAM" id="SSF50249">
    <property type="entry name" value="Nucleic acid-binding proteins"/>
    <property type="match status" value="2"/>
</dbReference>
<dbReference type="InterPro" id="IPR012340">
    <property type="entry name" value="NA-bd_OB-fold"/>
</dbReference>